<dbReference type="Gene3D" id="3.90.1200.10">
    <property type="match status" value="1"/>
</dbReference>
<sequence length="367" mass="40629">MPADAAAAAAGPPLDGRPELVPVLERHRFDEAALARHLAQHLPGFDGPIEVRQFQGGQSNPTFHVATRAGDYVLRKKPPGKLLPRAHAVEREYRILRALEGSEVPVPRARLLVEDEGVIGTVFFVMDHVPGRIFFDRVPMAAPPAERAAIYEDMARVLAALHRVDWRAAGLEGFGRPEGYMPRQVDLWVRQWQAAKVEEMPEMDRLGAWLAANLPPEEPATIAHGDYRLGNLIIHPTEPRIVAVLDWELATIGHPLADLGYCCLTYHFDPGPEGVTGVAGLDLAGTGIPDEREFVARYSALMRRPVPAALDVFVVFSMFRLASIVAGVWRRALDGNAADPRAIGYRHRYREMAERAWAIVRRIDPAA</sequence>
<dbReference type="PANTHER" id="PTHR47829:SF1">
    <property type="entry name" value="HAD FAMILY PHOSPHATASE"/>
    <property type="match status" value="1"/>
</dbReference>
<keyword evidence="2" id="KW-0808">Transferase</keyword>
<dbReference type="PANTHER" id="PTHR47829">
    <property type="entry name" value="HYDROLASE, PUTATIVE (AFU_ORTHOLOGUE AFUA_1G12880)-RELATED"/>
    <property type="match status" value="1"/>
</dbReference>
<keyword evidence="3" id="KW-1185">Reference proteome</keyword>
<dbReference type="GO" id="GO:0016740">
    <property type="term" value="F:transferase activity"/>
    <property type="evidence" value="ECO:0007669"/>
    <property type="project" value="UniProtKB-KW"/>
</dbReference>
<evidence type="ECO:0000313" key="2">
    <source>
        <dbReference type="EMBL" id="RAI58324.1"/>
    </source>
</evidence>
<evidence type="ECO:0000313" key="3">
    <source>
        <dbReference type="Proteomes" id="UP000249065"/>
    </source>
</evidence>
<comment type="caution">
    <text evidence="2">The sequence shown here is derived from an EMBL/GenBank/DDBJ whole genome shotgun (WGS) entry which is preliminary data.</text>
</comment>
<dbReference type="InterPro" id="IPR052898">
    <property type="entry name" value="ACAD10-like"/>
</dbReference>
<dbReference type="Pfam" id="PF01636">
    <property type="entry name" value="APH"/>
    <property type="match status" value="1"/>
</dbReference>
<accession>A0A327M7P6</accession>
<dbReference type="CDD" id="cd05154">
    <property type="entry name" value="ACAD10_11_N-like"/>
    <property type="match status" value="1"/>
</dbReference>
<dbReference type="InterPro" id="IPR011009">
    <property type="entry name" value="Kinase-like_dom_sf"/>
</dbReference>
<dbReference type="InterPro" id="IPR002575">
    <property type="entry name" value="Aminoglycoside_PTrfase"/>
</dbReference>
<dbReference type="Gene3D" id="3.30.200.20">
    <property type="entry name" value="Phosphorylase Kinase, domain 1"/>
    <property type="match status" value="1"/>
</dbReference>
<dbReference type="SUPFAM" id="SSF56112">
    <property type="entry name" value="Protein kinase-like (PK-like)"/>
    <property type="match status" value="1"/>
</dbReference>
<dbReference type="EMBL" id="QLIX01000010">
    <property type="protein sequence ID" value="RAI58324.1"/>
    <property type="molecule type" value="Genomic_DNA"/>
</dbReference>
<protein>
    <submittedName>
        <fullName evidence="2">Phosphotransferase family protein</fullName>
    </submittedName>
</protein>
<dbReference type="InterPro" id="IPR041726">
    <property type="entry name" value="ACAD10_11_N"/>
</dbReference>
<reference evidence="3" key="1">
    <citation type="submission" date="2018-06" db="EMBL/GenBank/DDBJ databases">
        <authorList>
            <person name="Khan S.A."/>
        </authorList>
    </citation>
    <scope>NUCLEOTIDE SEQUENCE [LARGE SCALE GENOMIC DNA]</scope>
    <source>
        <strain evidence="3">DB-1506</strain>
    </source>
</reference>
<dbReference type="Proteomes" id="UP000249065">
    <property type="component" value="Unassembled WGS sequence"/>
</dbReference>
<feature type="domain" description="Aminoglycoside phosphotransferase" evidence="1">
    <location>
        <begin position="50"/>
        <end position="274"/>
    </location>
</feature>
<dbReference type="AlphaFoldDB" id="A0A327M7P6"/>
<gene>
    <name evidence="2" type="ORF">DOO78_15040</name>
</gene>
<name>A0A327M7P6_9PROT</name>
<evidence type="ECO:0000259" key="1">
    <source>
        <dbReference type="Pfam" id="PF01636"/>
    </source>
</evidence>
<proteinExistence type="predicted"/>
<organism evidence="2 3">
    <name type="scientific">Roseicella frigidaeris</name>
    <dbReference type="NCBI Taxonomy" id="2230885"/>
    <lineage>
        <taxon>Bacteria</taxon>
        <taxon>Pseudomonadati</taxon>
        <taxon>Pseudomonadota</taxon>
        <taxon>Alphaproteobacteria</taxon>
        <taxon>Acetobacterales</taxon>
        <taxon>Roseomonadaceae</taxon>
        <taxon>Roseicella</taxon>
    </lineage>
</organism>
<dbReference type="OrthoDB" id="3806873at2"/>
<dbReference type="RefSeq" id="WP_111470664.1">
    <property type="nucleotide sequence ID" value="NZ_QLIX01000010.1"/>
</dbReference>